<dbReference type="Gene3D" id="3.10.310.30">
    <property type="match status" value="1"/>
</dbReference>
<dbReference type="Pfam" id="PF17768">
    <property type="entry name" value="RecJ_OB"/>
    <property type="match status" value="1"/>
</dbReference>
<keyword evidence="11" id="KW-1185">Reference proteome</keyword>
<evidence type="ECO:0000256" key="1">
    <source>
        <dbReference type="ARBA" id="ARBA00005915"/>
    </source>
</evidence>
<sequence>MRWISKPKPNQETVHNLSNSLGIDKVLATLLVQRGVDTFEKAKNFFRPNLEHLHNPFLMKGMEAAVQRIFEAIENNETIMVFGDYDVDGTTAVALMSSYLLTLHPNVVTYIPDRYTEGYGISTQGIDFAEDNNITLIIALDCGIKAIDKVAYAKEKNIDFIICDHHRPGETVPDAVAVLDPKQTDCNYPYDELSGCGVGFKVIQAIAQIQEQPFEELIPYLDLLAVSIAADIVPMDGENRILAYHGLKVINTNPRPGIKAILEQIQKTELTITDVVFIIAPRINAAGRMKQGIHAVELLTEHDMFLAKKFAREIDQYNADRKELDKKITDEAIQQIRENNEEQNSTSVVFCETWHKGVIGIVASRLIENYYKPTLVFTKSGEKLAASARSVKGFDVYDALEACSEHIEQFGGHKYAAGLTLLPENYTAFKNAFELVVKQTLAEEQKTPEITIDAEVDLVDLNPKFYRILSQFAPFGPANMKPVFKATGLRDNGYGKRIGKVENEGDLPEHLRLNIIYGADDKTYNAIGFGMGEKLDEIKNAETFEAAFTLEENNWNGYTSLQLMLKDVRTKK</sequence>
<feature type="domain" description="DHHA1" evidence="8">
    <location>
        <begin position="348"/>
        <end position="438"/>
    </location>
</feature>
<dbReference type="InterPro" id="IPR004610">
    <property type="entry name" value="RecJ"/>
</dbReference>
<name>A0ABT8VMS8_9FLAO</name>
<evidence type="ECO:0000259" key="9">
    <source>
        <dbReference type="Pfam" id="PF17768"/>
    </source>
</evidence>
<dbReference type="Pfam" id="PF01368">
    <property type="entry name" value="DHH"/>
    <property type="match status" value="1"/>
</dbReference>
<evidence type="ECO:0000259" key="8">
    <source>
        <dbReference type="Pfam" id="PF02272"/>
    </source>
</evidence>
<evidence type="ECO:0000256" key="3">
    <source>
        <dbReference type="ARBA" id="ARBA00022722"/>
    </source>
</evidence>
<gene>
    <name evidence="10" type="primary">recJ</name>
    <name evidence="10" type="ORF">QVZ41_00275</name>
</gene>
<dbReference type="NCBIfam" id="TIGR00644">
    <property type="entry name" value="recJ"/>
    <property type="match status" value="1"/>
</dbReference>
<dbReference type="InterPro" id="IPR001667">
    <property type="entry name" value="DDH_dom"/>
</dbReference>
<keyword evidence="3" id="KW-0540">Nuclease</keyword>
<dbReference type="SUPFAM" id="SSF64182">
    <property type="entry name" value="DHH phosphoesterases"/>
    <property type="match status" value="1"/>
</dbReference>
<dbReference type="Gene3D" id="3.90.1640.30">
    <property type="match status" value="1"/>
</dbReference>
<feature type="coiled-coil region" evidence="6">
    <location>
        <begin position="307"/>
        <end position="334"/>
    </location>
</feature>
<dbReference type="Pfam" id="PF02272">
    <property type="entry name" value="DHHA1"/>
    <property type="match status" value="1"/>
</dbReference>
<proteinExistence type="inferred from homology"/>
<feature type="domain" description="DDH" evidence="7">
    <location>
        <begin position="79"/>
        <end position="228"/>
    </location>
</feature>
<protein>
    <recommendedName>
        <fullName evidence="2">Single-stranded-DNA-specific exonuclease RecJ</fullName>
    </recommendedName>
</protein>
<dbReference type="GO" id="GO:0004527">
    <property type="term" value="F:exonuclease activity"/>
    <property type="evidence" value="ECO:0007669"/>
    <property type="project" value="UniProtKB-KW"/>
</dbReference>
<evidence type="ECO:0000256" key="2">
    <source>
        <dbReference type="ARBA" id="ARBA00019841"/>
    </source>
</evidence>
<evidence type="ECO:0000313" key="11">
    <source>
        <dbReference type="Proteomes" id="UP001168642"/>
    </source>
</evidence>
<keyword evidence="4" id="KW-0378">Hydrolase</keyword>
<evidence type="ECO:0000259" key="7">
    <source>
        <dbReference type="Pfam" id="PF01368"/>
    </source>
</evidence>
<dbReference type="EMBL" id="JAUMIT010000001">
    <property type="protein sequence ID" value="MDO3693284.1"/>
    <property type="molecule type" value="Genomic_DNA"/>
</dbReference>
<evidence type="ECO:0000313" key="10">
    <source>
        <dbReference type="EMBL" id="MDO3693284.1"/>
    </source>
</evidence>
<dbReference type="PANTHER" id="PTHR30255">
    <property type="entry name" value="SINGLE-STRANDED-DNA-SPECIFIC EXONUCLEASE RECJ"/>
    <property type="match status" value="1"/>
</dbReference>
<evidence type="ECO:0000256" key="5">
    <source>
        <dbReference type="ARBA" id="ARBA00022839"/>
    </source>
</evidence>
<comment type="similarity">
    <text evidence="1">Belongs to the RecJ family.</text>
</comment>
<dbReference type="InterPro" id="IPR003156">
    <property type="entry name" value="DHHA1_dom"/>
</dbReference>
<dbReference type="RefSeq" id="WP_302882557.1">
    <property type="nucleotide sequence ID" value="NZ_JAUMIT010000001.1"/>
</dbReference>
<dbReference type="InterPro" id="IPR051673">
    <property type="entry name" value="SSDNA_exonuclease_RecJ"/>
</dbReference>
<dbReference type="Proteomes" id="UP001168642">
    <property type="component" value="Unassembled WGS sequence"/>
</dbReference>
<dbReference type="InterPro" id="IPR038763">
    <property type="entry name" value="DHH_sf"/>
</dbReference>
<comment type="caution">
    <text evidence="10">The sequence shown here is derived from an EMBL/GenBank/DDBJ whole genome shotgun (WGS) entry which is preliminary data.</text>
</comment>
<keyword evidence="5 10" id="KW-0269">Exonuclease</keyword>
<accession>A0ABT8VMS8</accession>
<dbReference type="InterPro" id="IPR041122">
    <property type="entry name" value="RecJ_OB"/>
</dbReference>
<keyword evidence="6" id="KW-0175">Coiled coil</keyword>
<evidence type="ECO:0000256" key="6">
    <source>
        <dbReference type="SAM" id="Coils"/>
    </source>
</evidence>
<reference evidence="10" key="1">
    <citation type="submission" date="2023-07" db="EMBL/GenBank/DDBJ databases">
        <title>Wenyingzhuangia sp. chi5 genome sequencing and assembly.</title>
        <authorList>
            <person name="Park S."/>
        </authorList>
    </citation>
    <scope>NUCLEOTIDE SEQUENCE</scope>
    <source>
        <strain evidence="10">Chi5</strain>
    </source>
</reference>
<dbReference type="PANTHER" id="PTHR30255:SF2">
    <property type="entry name" value="SINGLE-STRANDED-DNA-SPECIFIC EXONUCLEASE RECJ"/>
    <property type="match status" value="1"/>
</dbReference>
<evidence type="ECO:0000256" key="4">
    <source>
        <dbReference type="ARBA" id="ARBA00022801"/>
    </source>
</evidence>
<feature type="domain" description="RecJ OB" evidence="9">
    <location>
        <begin position="452"/>
        <end position="567"/>
    </location>
</feature>
<organism evidence="10 11">
    <name type="scientific">Wenyingzhuangia gilva</name>
    <dbReference type="NCBI Taxonomy" id="3057677"/>
    <lineage>
        <taxon>Bacteria</taxon>
        <taxon>Pseudomonadati</taxon>
        <taxon>Bacteroidota</taxon>
        <taxon>Flavobacteriia</taxon>
        <taxon>Flavobacteriales</taxon>
        <taxon>Flavobacteriaceae</taxon>
        <taxon>Wenyingzhuangia</taxon>
    </lineage>
</organism>